<evidence type="ECO:0000313" key="3">
    <source>
        <dbReference type="Proteomes" id="UP000053660"/>
    </source>
</evidence>
<dbReference type="GO" id="GO:0004867">
    <property type="term" value="F:serine-type endopeptidase inhibitor activity"/>
    <property type="evidence" value="ECO:0007669"/>
    <property type="project" value="InterPro"/>
</dbReference>
<dbReference type="SUPFAM" id="SSF57362">
    <property type="entry name" value="BPTI-like"/>
    <property type="match status" value="3"/>
</dbReference>
<keyword evidence="3" id="KW-1185">Reference proteome</keyword>
<accession>A0A0B1TS43</accession>
<dbReference type="InterPro" id="IPR002223">
    <property type="entry name" value="Kunitz_BPTI"/>
</dbReference>
<dbReference type="Pfam" id="PF00014">
    <property type="entry name" value="Kunitz_BPTI"/>
    <property type="match status" value="3"/>
</dbReference>
<organism evidence="2 3">
    <name type="scientific">Oesophagostomum dentatum</name>
    <name type="common">Nodular worm</name>
    <dbReference type="NCBI Taxonomy" id="61180"/>
    <lineage>
        <taxon>Eukaryota</taxon>
        <taxon>Metazoa</taxon>
        <taxon>Ecdysozoa</taxon>
        <taxon>Nematoda</taxon>
        <taxon>Chromadorea</taxon>
        <taxon>Rhabditida</taxon>
        <taxon>Rhabditina</taxon>
        <taxon>Rhabditomorpha</taxon>
        <taxon>Strongyloidea</taxon>
        <taxon>Strongylidae</taxon>
        <taxon>Oesophagostomum</taxon>
    </lineage>
</organism>
<feature type="domain" description="BPTI/Kunitz inhibitor" evidence="1">
    <location>
        <begin position="10"/>
        <end position="62"/>
    </location>
</feature>
<sequence length="345" mass="38101">MLFSVTAINCHLPRDKGYSCDKPEKLVFYYDARIGACQPMLHHGCGGNENKFDSAEKCKQQCVSNKTKAKADPSKKGLVVEECDLLTDAKIPDVAKSCDGGCDLFSVTAINCHLPRDKGYSCDKPEKLVFYYDARIGACQPMLHHGCGGNENKFDSAEKCKQQCISNKTKAKSDPSKNGLVAAITVGQPRSGCAFASPYCVYFALKTDKDSETRQNKTSNLRIEGPEVKFYANHSYLNFPLYFSVEECDLLTDAKIPDVAKSCDAGCDVGYSCNKNNKCCPTKEYICSLPAASGSEAEVLKHYRRYVYQPGLSNCIRFSYFGIGGNFNNFKTYNDCKGFCMGKPK</sequence>
<name>A0A0B1TS43_OESDE</name>
<evidence type="ECO:0000259" key="1">
    <source>
        <dbReference type="PROSITE" id="PS50279"/>
    </source>
</evidence>
<dbReference type="InterPro" id="IPR036880">
    <property type="entry name" value="Kunitz_BPTI_sf"/>
</dbReference>
<dbReference type="EMBL" id="KN549345">
    <property type="protein sequence ID" value="KHJ98190.1"/>
    <property type="molecule type" value="Genomic_DNA"/>
</dbReference>
<dbReference type="SMART" id="SM00131">
    <property type="entry name" value="KU"/>
    <property type="match status" value="3"/>
</dbReference>
<reference evidence="2 3" key="1">
    <citation type="submission" date="2014-03" db="EMBL/GenBank/DDBJ databases">
        <title>Draft genome of the hookworm Oesophagostomum dentatum.</title>
        <authorList>
            <person name="Mitreva M."/>
        </authorList>
    </citation>
    <scope>NUCLEOTIDE SEQUENCE [LARGE SCALE GENOMIC DNA]</scope>
    <source>
        <strain evidence="2 3">OD-Hann</strain>
    </source>
</reference>
<gene>
    <name evidence="2" type="ORF">OESDEN_01831</name>
</gene>
<proteinExistence type="predicted"/>
<feature type="domain" description="BPTI/Kunitz inhibitor" evidence="1">
    <location>
        <begin position="112"/>
        <end position="164"/>
    </location>
</feature>
<dbReference type="Proteomes" id="UP000053660">
    <property type="component" value="Unassembled WGS sequence"/>
</dbReference>
<protein>
    <submittedName>
        <fullName evidence="2">Kunitz/Bovine pancreatic trypsin inhibitor domain protein</fullName>
    </submittedName>
</protein>
<dbReference type="PANTHER" id="PTHR46339">
    <property type="entry name" value="PROTEIN CBG15282-RELATED"/>
    <property type="match status" value="1"/>
</dbReference>
<feature type="domain" description="BPTI/Kunitz inhibitor" evidence="1">
    <location>
        <begin position="287"/>
        <end position="340"/>
    </location>
</feature>
<dbReference type="PANTHER" id="PTHR46339:SF9">
    <property type="entry name" value="BPTI_KUNITZ INHIBITOR DOMAIN-CONTAINING PROTEIN"/>
    <property type="match status" value="1"/>
</dbReference>
<dbReference type="Gene3D" id="4.10.410.10">
    <property type="entry name" value="Pancreatic trypsin inhibitor Kunitz domain"/>
    <property type="match status" value="3"/>
</dbReference>
<dbReference type="AlphaFoldDB" id="A0A0B1TS43"/>
<dbReference type="OrthoDB" id="4473401at2759"/>
<dbReference type="PROSITE" id="PS50279">
    <property type="entry name" value="BPTI_KUNITZ_2"/>
    <property type="match status" value="3"/>
</dbReference>
<dbReference type="InterPro" id="IPR053014">
    <property type="entry name" value="Cuticle_assoc_divergent"/>
</dbReference>
<evidence type="ECO:0000313" key="2">
    <source>
        <dbReference type="EMBL" id="KHJ98190.1"/>
    </source>
</evidence>